<dbReference type="Gene3D" id="3.90.226.10">
    <property type="entry name" value="2-enoyl-CoA Hydratase, Chain A, domain 1"/>
    <property type="match status" value="1"/>
</dbReference>
<comment type="similarity">
    <text evidence="2 7">Belongs to the peptidase S41B family.</text>
</comment>
<dbReference type="PANTHER" id="PTHR43253">
    <property type="entry name" value="TRICORN PROTEASE HOMOLOG 2-RELATED"/>
    <property type="match status" value="1"/>
</dbReference>
<dbReference type="InterPro" id="IPR036034">
    <property type="entry name" value="PDZ_sf"/>
</dbReference>
<evidence type="ECO:0000256" key="3">
    <source>
        <dbReference type="ARBA" id="ARBA00022490"/>
    </source>
</evidence>
<gene>
    <name evidence="11" type="ORF">K0O23_15475</name>
</gene>
<evidence type="ECO:0000256" key="4">
    <source>
        <dbReference type="ARBA" id="ARBA00022670"/>
    </source>
</evidence>
<evidence type="ECO:0000313" key="12">
    <source>
        <dbReference type="Proteomes" id="UP000813018"/>
    </source>
</evidence>
<accession>A0ABS7CX98</accession>
<evidence type="ECO:0000256" key="1">
    <source>
        <dbReference type="ARBA" id="ARBA00004496"/>
    </source>
</evidence>
<evidence type="ECO:0000256" key="2">
    <source>
        <dbReference type="ARBA" id="ARBA00008524"/>
    </source>
</evidence>
<keyword evidence="6 7" id="KW-0720">Serine protease</keyword>
<dbReference type="Gene3D" id="2.130.10.10">
    <property type="entry name" value="YVTN repeat-like/Quinoprotein amine dehydrogenase"/>
    <property type="match status" value="1"/>
</dbReference>
<dbReference type="InterPro" id="IPR028204">
    <property type="entry name" value="Tricorn_C1"/>
</dbReference>
<name>A0ABS7CX98_9BACT</name>
<dbReference type="CDD" id="cd07562">
    <property type="entry name" value="Peptidase_S41_TRI"/>
    <property type="match status" value="1"/>
</dbReference>
<feature type="chain" id="PRO_5046465556" description="Tricorn protease homolog" evidence="9">
    <location>
        <begin position="25"/>
        <end position="1123"/>
    </location>
</feature>
<comment type="function">
    <text evidence="7">Degrades oligopeptides.</text>
</comment>
<evidence type="ECO:0000313" key="11">
    <source>
        <dbReference type="EMBL" id="MBW7468476.1"/>
    </source>
</evidence>
<sequence length="1123" mass="127020">MRYKSFLQFAALSALVAMPEMAQAQGTRLLRQPALSEKNIAFVYANDLWIVDRKGTSTDLGLARRLTTNEGAETNPHFSPDGNWIAFTAQYDGNTDVYLMPTEGGQPQRLTWHPGNDEVSGWTPDGQFILFVSSRDGYPTANSKFYKVSVKGGMPEALKIPQASKGSLSHDGNFIAYQPINSWDAEWRNYRGGQAQPIWLVNMKDYSLKLTPQANQERHTNPVWLDGVIYFLSERDYTSNIWSYNPKTEEVKQHTFHKQFDCKNLAAAAGTIVYEQGGYLHHLNPKTNDTKQLAIEVKGDFHWARERWEDVAATRLSNASLSPTGKRALFEHRGEIFTVPKEEGDWRNITRTSGAADRYPAWSPDGKKIAWFSDATGEYKLMIGDQDGLSKPRTIDIPNPTFFFRPEWSPNSKYVAFTDTDYNLWYVEVASGKIKKADTEGYAHPNRSMVPVWSPDSKWIAYTRLLENQFKAVKVHNVETNQTLQLTDKMADAISPVWDESGKYLYFLASTNFGLNTGWLDMSSYDRPVTRSLYLMVLSKDTPSPLLPRSDEESARAENEKEELNTKAQKEKQNPKKKNGNQKQEEEKVVKKTVQVRIDMEGLDQRIIPIDVPARNYTALLTGPEGQVFYMESIPNQSGDNLHRYSLKDQKSTEYMTKVNEASVSFDRKNMLYRSGSNWHIVSTTGAAPKASDCKLKVSDLKVKVDPMAEWKQIFREGWRYQRDFLYVDNVHGAPWDKIYQWYSPWLEHVRHRSELHYIVDILGGEVSVGHSYTSGGDFPDVKRVPIGLLGADYETEQGYYRISRIYDGEAWNPDLRAPLRAPGINVKQGDYILAVNGVEVKAPENLYQFFEATADRQTVLRINSKPTMEGSRLVTVVPISNEGGLRRIAWVEGNRRKVDQLSGGKLAYVYVPNTSQAGYTSFNRYYFGQQDKKGAVIDERNNGGGSAADYMVDIMNRDLHGYFNSKVGDHRPFTTPMSGIWGPKVMIINEMAGSGGDLLPYLFRKMKIGPLVGTRTWGGLVGTWDTPSLIDGGRMVAPRGGFVDIQGEWAVEGEGVAPDIEIMNKPADVIAGRDPQLERAVEEALKLLKTEEVKLKSEPAPPVRWIRPEGWEKEAEKTKTVQ</sequence>
<organism evidence="11 12">
    <name type="scientific">Pontibacter aydingkolensis</name>
    <dbReference type="NCBI Taxonomy" id="1911536"/>
    <lineage>
        <taxon>Bacteria</taxon>
        <taxon>Pseudomonadati</taxon>
        <taxon>Bacteroidota</taxon>
        <taxon>Cytophagia</taxon>
        <taxon>Cytophagales</taxon>
        <taxon>Hymenobacteraceae</taxon>
        <taxon>Pontibacter</taxon>
    </lineage>
</organism>
<reference evidence="11 12" key="1">
    <citation type="journal article" date="2016" name="Int. J. Syst. Evol. Microbiol.">
        <title>Pontibacter aydingkolensis sp. nov., isolated from soil of a salt lake.</title>
        <authorList>
            <person name="Osman G."/>
            <person name="Zhang T."/>
            <person name="Lou K."/>
            <person name="Gao Y."/>
            <person name="Chang W."/>
            <person name="Lin Q."/>
            <person name="Yang H.M."/>
            <person name="Huo X.D."/>
            <person name="Wang N."/>
        </authorList>
    </citation>
    <scope>NUCLEOTIDE SEQUENCE [LARGE SCALE GENOMIC DNA]</scope>
    <source>
        <strain evidence="11 12">KACC 19255</strain>
    </source>
</reference>
<feature type="signal peptide" evidence="9">
    <location>
        <begin position="1"/>
        <end position="24"/>
    </location>
</feature>
<evidence type="ECO:0000259" key="10">
    <source>
        <dbReference type="SMART" id="SM00245"/>
    </source>
</evidence>
<dbReference type="InterPro" id="IPR015943">
    <property type="entry name" value="WD40/YVTN_repeat-like_dom_sf"/>
</dbReference>
<feature type="compositionally biased region" description="Basic and acidic residues" evidence="8">
    <location>
        <begin position="549"/>
        <end position="574"/>
    </location>
</feature>
<evidence type="ECO:0000256" key="8">
    <source>
        <dbReference type="SAM" id="MobiDB-lite"/>
    </source>
</evidence>
<keyword evidence="5 7" id="KW-0378">Hydrolase</keyword>
<dbReference type="PIRSF" id="PIRSF036421">
    <property type="entry name" value="Tricorn_protease"/>
    <property type="match status" value="1"/>
</dbReference>
<dbReference type="PANTHER" id="PTHR43253:SF1">
    <property type="entry name" value="TRICORN PROTEASE HOMOLOG 2-RELATED"/>
    <property type="match status" value="1"/>
</dbReference>
<dbReference type="Gene3D" id="2.30.42.10">
    <property type="match status" value="1"/>
</dbReference>
<proteinExistence type="inferred from homology"/>
<evidence type="ECO:0000256" key="5">
    <source>
        <dbReference type="ARBA" id="ARBA00022801"/>
    </source>
</evidence>
<dbReference type="Gene3D" id="3.30.750.44">
    <property type="match status" value="1"/>
</dbReference>
<keyword evidence="12" id="KW-1185">Reference proteome</keyword>
<dbReference type="Gene3D" id="2.120.10.60">
    <property type="entry name" value="Tricorn protease N-terminal domain"/>
    <property type="match status" value="1"/>
</dbReference>
<dbReference type="Pfam" id="PF26549">
    <property type="entry name" value="Tricorn_N"/>
    <property type="match status" value="1"/>
</dbReference>
<dbReference type="Pfam" id="PF26550">
    <property type="entry name" value="Tricorn_2nd"/>
    <property type="match status" value="1"/>
</dbReference>
<dbReference type="InterPro" id="IPR029045">
    <property type="entry name" value="ClpP/crotonase-like_dom_sf"/>
</dbReference>
<evidence type="ECO:0000256" key="7">
    <source>
        <dbReference type="PIRNR" id="PIRNR036421"/>
    </source>
</evidence>
<evidence type="ECO:0000256" key="9">
    <source>
        <dbReference type="SAM" id="SignalP"/>
    </source>
</evidence>
<dbReference type="Proteomes" id="UP000813018">
    <property type="component" value="Unassembled WGS sequence"/>
</dbReference>
<dbReference type="InterPro" id="IPR029414">
    <property type="entry name" value="Tricorn_PDZ"/>
</dbReference>
<protein>
    <recommendedName>
        <fullName evidence="7">Tricorn protease homolog</fullName>
        <ecNumber evidence="7">3.4.21.-</ecNumber>
    </recommendedName>
</protein>
<dbReference type="RefSeq" id="WP_219878350.1">
    <property type="nucleotide sequence ID" value="NZ_JAHYXK010000015.1"/>
</dbReference>
<keyword evidence="9" id="KW-0732">Signal</keyword>
<evidence type="ECO:0000256" key="6">
    <source>
        <dbReference type="ARBA" id="ARBA00022825"/>
    </source>
</evidence>
<dbReference type="SUPFAM" id="SSF52096">
    <property type="entry name" value="ClpP/crotonase"/>
    <property type="match status" value="1"/>
</dbReference>
<dbReference type="InterPro" id="IPR012393">
    <property type="entry name" value="Tricorn_protease"/>
</dbReference>
<dbReference type="SMART" id="SM00245">
    <property type="entry name" value="TSPc"/>
    <property type="match status" value="1"/>
</dbReference>
<dbReference type="Pfam" id="PF14684">
    <property type="entry name" value="Tricorn_C1"/>
    <property type="match status" value="1"/>
</dbReference>
<comment type="subcellular location">
    <subcellularLocation>
        <location evidence="1 7">Cytoplasm</location>
    </subcellularLocation>
</comment>
<feature type="domain" description="Tail specific protease" evidence="10">
    <location>
        <begin position="870"/>
        <end position="1064"/>
    </location>
</feature>
<feature type="region of interest" description="Disordered" evidence="8">
    <location>
        <begin position="544"/>
        <end position="588"/>
    </location>
</feature>
<dbReference type="SUPFAM" id="SSF50156">
    <property type="entry name" value="PDZ domain-like"/>
    <property type="match status" value="1"/>
</dbReference>
<dbReference type="InterPro" id="IPR005151">
    <property type="entry name" value="Tail-specific_protease"/>
</dbReference>
<dbReference type="Pfam" id="PF03572">
    <property type="entry name" value="Peptidase_S41"/>
    <property type="match status" value="1"/>
</dbReference>
<dbReference type="Pfam" id="PF14685">
    <property type="entry name" value="PDZ_Tricorn"/>
    <property type="match status" value="1"/>
</dbReference>
<dbReference type="SUPFAM" id="SSF69304">
    <property type="entry name" value="Tricorn protease N-terminal domain"/>
    <property type="match status" value="2"/>
</dbReference>
<keyword evidence="4 7" id="KW-0645">Protease</keyword>
<comment type="caution">
    <text evidence="11">The sequence shown here is derived from an EMBL/GenBank/DDBJ whole genome shotgun (WGS) entry which is preliminary data.</text>
</comment>
<keyword evidence="3 7" id="KW-0963">Cytoplasm</keyword>
<dbReference type="EMBL" id="JAHYXK010000015">
    <property type="protein sequence ID" value="MBW7468476.1"/>
    <property type="molecule type" value="Genomic_DNA"/>
</dbReference>
<dbReference type="EC" id="3.4.21.-" evidence="7"/>